<keyword evidence="3" id="KW-1185">Reference proteome</keyword>
<dbReference type="InterPro" id="IPR016181">
    <property type="entry name" value="Acyl_CoA_acyltransferase"/>
</dbReference>
<keyword evidence="2" id="KW-0808">Transferase</keyword>
<dbReference type="SUPFAM" id="SSF55729">
    <property type="entry name" value="Acyl-CoA N-acyltransferases (Nat)"/>
    <property type="match status" value="1"/>
</dbReference>
<dbReference type="AlphaFoldDB" id="A0A1H6URX6"/>
<accession>A0A1H6URX6</accession>
<dbReference type="PROSITE" id="PS51186">
    <property type="entry name" value="GNAT"/>
    <property type="match status" value="1"/>
</dbReference>
<dbReference type="Proteomes" id="UP000242930">
    <property type="component" value="Unassembled WGS sequence"/>
</dbReference>
<dbReference type="InterPro" id="IPR000182">
    <property type="entry name" value="GNAT_dom"/>
</dbReference>
<reference evidence="3" key="1">
    <citation type="submission" date="2016-10" db="EMBL/GenBank/DDBJ databases">
        <authorList>
            <person name="Varghese N."/>
            <person name="Submissions S."/>
        </authorList>
    </citation>
    <scope>NUCLEOTIDE SEQUENCE [LARGE SCALE GENOMIC DNA]</scope>
    <source>
        <strain evidence="3">LMG 25967</strain>
    </source>
</reference>
<protein>
    <submittedName>
        <fullName evidence="2">Predicted N-acetyltransferase YhbS</fullName>
    </submittedName>
</protein>
<sequence>MNYHLRLMSEDDIPAVLAIQEESYPHELLESAAIIRQRLHSFPELAWVAEDAHGLCAYLFGYRSLAGKVTPLDGAFSAPNSPDCLYLHDLAVARRAAGRGIGPALVRRNLEHGRSPQIKYSALVSVQGSEDFWARLGYVAETELESVQQHNLASYRVPALYMVKPLH</sequence>
<organism evidence="2 3">
    <name type="scientific">Pseudomonas linyingensis</name>
    <dbReference type="NCBI Taxonomy" id="915471"/>
    <lineage>
        <taxon>Bacteria</taxon>
        <taxon>Pseudomonadati</taxon>
        <taxon>Pseudomonadota</taxon>
        <taxon>Gammaproteobacteria</taxon>
        <taxon>Pseudomonadales</taxon>
        <taxon>Pseudomonadaceae</taxon>
        <taxon>Pseudomonas</taxon>
    </lineage>
</organism>
<evidence type="ECO:0000313" key="3">
    <source>
        <dbReference type="Proteomes" id="UP000242930"/>
    </source>
</evidence>
<dbReference type="Gene3D" id="3.40.630.30">
    <property type="match status" value="1"/>
</dbReference>
<dbReference type="EMBL" id="FNZE01000003">
    <property type="protein sequence ID" value="SEI95011.1"/>
    <property type="molecule type" value="Genomic_DNA"/>
</dbReference>
<dbReference type="Pfam" id="PF00583">
    <property type="entry name" value="Acetyltransf_1"/>
    <property type="match status" value="1"/>
</dbReference>
<evidence type="ECO:0000259" key="1">
    <source>
        <dbReference type="PROSITE" id="PS51186"/>
    </source>
</evidence>
<dbReference type="GO" id="GO:0016747">
    <property type="term" value="F:acyltransferase activity, transferring groups other than amino-acyl groups"/>
    <property type="evidence" value="ECO:0007669"/>
    <property type="project" value="InterPro"/>
</dbReference>
<name>A0A1H6URX6_9PSED</name>
<gene>
    <name evidence="2" type="ORF">SAMN05216201_103212</name>
</gene>
<feature type="domain" description="N-acetyltransferase" evidence="1">
    <location>
        <begin position="3"/>
        <end position="167"/>
    </location>
</feature>
<evidence type="ECO:0000313" key="2">
    <source>
        <dbReference type="EMBL" id="SEI95011.1"/>
    </source>
</evidence>
<proteinExistence type="predicted"/>
<dbReference type="CDD" id="cd04301">
    <property type="entry name" value="NAT_SF"/>
    <property type="match status" value="1"/>
</dbReference>
<dbReference type="STRING" id="915471.SAMN05216201_103212"/>